<dbReference type="Pfam" id="PF00083">
    <property type="entry name" value="Sugar_tr"/>
    <property type="match status" value="1"/>
</dbReference>
<feature type="transmembrane region" description="Helical" evidence="8">
    <location>
        <begin position="505"/>
        <end position="528"/>
    </location>
</feature>
<dbReference type="PROSITE" id="PS50850">
    <property type="entry name" value="MFS"/>
    <property type="match status" value="1"/>
</dbReference>
<evidence type="ECO:0000256" key="2">
    <source>
        <dbReference type="ARBA" id="ARBA00010992"/>
    </source>
</evidence>
<dbReference type="NCBIfam" id="TIGR00879">
    <property type="entry name" value="SP"/>
    <property type="match status" value="1"/>
</dbReference>
<dbReference type="PRINTS" id="PR00171">
    <property type="entry name" value="SUGRTRNSPORT"/>
</dbReference>
<feature type="transmembrane region" description="Helical" evidence="8">
    <location>
        <begin position="465"/>
        <end position="484"/>
    </location>
</feature>
<feature type="transmembrane region" description="Helical" evidence="8">
    <location>
        <begin position="192"/>
        <end position="210"/>
    </location>
</feature>
<keyword evidence="4 8" id="KW-0812">Transmembrane</keyword>
<dbReference type="InParanoid" id="A0A0C3GM72"/>
<evidence type="ECO:0000256" key="3">
    <source>
        <dbReference type="ARBA" id="ARBA00022448"/>
    </source>
</evidence>
<evidence type="ECO:0000313" key="11">
    <source>
        <dbReference type="Proteomes" id="UP000054321"/>
    </source>
</evidence>
<dbReference type="InterPro" id="IPR005828">
    <property type="entry name" value="MFS_sugar_transport-like"/>
</dbReference>
<dbReference type="InterPro" id="IPR020846">
    <property type="entry name" value="MFS_dom"/>
</dbReference>
<dbReference type="InterPro" id="IPR005829">
    <property type="entry name" value="Sugar_transporter_CS"/>
</dbReference>
<evidence type="ECO:0000256" key="8">
    <source>
        <dbReference type="SAM" id="Phobius"/>
    </source>
</evidence>
<dbReference type="PANTHER" id="PTHR48020">
    <property type="entry name" value="PROTON MYO-INOSITOL COTRANSPORTER"/>
    <property type="match status" value="1"/>
</dbReference>
<comment type="similarity">
    <text evidence="2 7">Belongs to the major facilitator superfamily. Sugar transporter (TC 2.A.1.1) family.</text>
</comment>
<name>A0A0C3GM72_OIDMZ</name>
<evidence type="ECO:0000259" key="9">
    <source>
        <dbReference type="PROSITE" id="PS50850"/>
    </source>
</evidence>
<dbReference type="InterPro" id="IPR003663">
    <property type="entry name" value="Sugar/inositol_transpt"/>
</dbReference>
<keyword evidence="6 8" id="KW-0472">Membrane</keyword>
<dbReference type="AlphaFoldDB" id="A0A0C3GM72"/>
<accession>A0A0C3GM72</accession>
<dbReference type="InterPro" id="IPR050814">
    <property type="entry name" value="Myo-inositol_Transporter"/>
</dbReference>
<feature type="transmembrane region" description="Helical" evidence="8">
    <location>
        <begin position="437"/>
        <end position="459"/>
    </location>
</feature>
<feature type="transmembrane region" description="Helical" evidence="8">
    <location>
        <begin position="250"/>
        <end position="273"/>
    </location>
</feature>
<evidence type="ECO:0000256" key="7">
    <source>
        <dbReference type="RuleBase" id="RU003346"/>
    </source>
</evidence>
<dbReference type="HOGENOM" id="CLU_001265_43_5_1"/>
<organism evidence="10 11">
    <name type="scientific">Oidiodendron maius (strain Zn)</name>
    <dbReference type="NCBI Taxonomy" id="913774"/>
    <lineage>
        <taxon>Eukaryota</taxon>
        <taxon>Fungi</taxon>
        <taxon>Dikarya</taxon>
        <taxon>Ascomycota</taxon>
        <taxon>Pezizomycotina</taxon>
        <taxon>Leotiomycetes</taxon>
        <taxon>Leotiomycetes incertae sedis</taxon>
        <taxon>Myxotrichaceae</taxon>
        <taxon>Oidiodendron</taxon>
    </lineage>
</organism>
<dbReference type="Proteomes" id="UP000054321">
    <property type="component" value="Unassembled WGS sequence"/>
</dbReference>
<dbReference type="OrthoDB" id="5290825at2759"/>
<keyword evidence="5 8" id="KW-1133">Transmembrane helix</keyword>
<dbReference type="GO" id="GO:0015798">
    <property type="term" value="P:myo-inositol transport"/>
    <property type="evidence" value="ECO:0007669"/>
    <property type="project" value="UniProtKB-ARBA"/>
</dbReference>
<evidence type="ECO:0000313" key="10">
    <source>
        <dbReference type="EMBL" id="KIM92644.1"/>
    </source>
</evidence>
<dbReference type="SUPFAM" id="SSF103473">
    <property type="entry name" value="MFS general substrate transporter"/>
    <property type="match status" value="1"/>
</dbReference>
<feature type="transmembrane region" description="Helical" evidence="8">
    <location>
        <begin position="534"/>
        <end position="555"/>
    </location>
</feature>
<feature type="domain" description="Major facilitator superfamily (MFS) profile" evidence="9">
    <location>
        <begin position="120"/>
        <end position="559"/>
    </location>
</feature>
<dbReference type="InterPro" id="IPR036259">
    <property type="entry name" value="MFS_trans_sf"/>
</dbReference>
<dbReference type="GO" id="GO:0015791">
    <property type="term" value="P:polyol transmembrane transport"/>
    <property type="evidence" value="ECO:0007669"/>
    <property type="project" value="UniProtKB-ARBA"/>
</dbReference>
<comment type="subcellular location">
    <subcellularLocation>
        <location evidence="1">Membrane</location>
        <topology evidence="1">Multi-pass membrane protein</topology>
    </subcellularLocation>
</comment>
<dbReference type="FunFam" id="1.20.1250.20:FF:000100">
    <property type="entry name" value="MFS sugar transporter, putative"/>
    <property type="match status" value="1"/>
</dbReference>
<dbReference type="GO" id="GO:0016020">
    <property type="term" value="C:membrane"/>
    <property type="evidence" value="ECO:0007669"/>
    <property type="project" value="UniProtKB-SubCell"/>
</dbReference>
<feature type="transmembrane region" description="Helical" evidence="8">
    <location>
        <begin position="216"/>
        <end position="238"/>
    </location>
</feature>
<feature type="transmembrane region" description="Helical" evidence="8">
    <location>
        <begin position="410"/>
        <end position="430"/>
    </location>
</feature>
<feature type="transmembrane region" description="Helical" evidence="8">
    <location>
        <begin position="373"/>
        <end position="398"/>
    </location>
</feature>
<proteinExistence type="inferred from homology"/>
<protein>
    <recommendedName>
        <fullName evidence="9">Major facilitator superfamily (MFS) profile domain-containing protein</fullName>
    </recommendedName>
</protein>
<reference evidence="11" key="2">
    <citation type="submission" date="2015-01" db="EMBL/GenBank/DDBJ databases">
        <title>Evolutionary Origins and Diversification of the Mycorrhizal Mutualists.</title>
        <authorList>
            <consortium name="DOE Joint Genome Institute"/>
            <consortium name="Mycorrhizal Genomics Consortium"/>
            <person name="Kohler A."/>
            <person name="Kuo A."/>
            <person name="Nagy L.G."/>
            <person name="Floudas D."/>
            <person name="Copeland A."/>
            <person name="Barry K.W."/>
            <person name="Cichocki N."/>
            <person name="Veneault-Fourrey C."/>
            <person name="LaButti K."/>
            <person name="Lindquist E.A."/>
            <person name="Lipzen A."/>
            <person name="Lundell T."/>
            <person name="Morin E."/>
            <person name="Murat C."/>
            <person name="Riley R."/>
            <person name="Ohm R."/>
            <person name="Sun H."/>
            <person name="Tunlid A."/>
            <person name="Henrissat B."/>
            <person name="Grigoriev I.V."/>
            <person name="Hibbett D.S."/>
            <person name="Martin F."/>
        </authorList>
    </citation>
    <scope>NUCLEOTIDE SEQUENCE [LARGE SCALE GENOMIC DNA]</scope>
    <source>
        <strain evidence="11">Zn</strain>
    </source>
</reference>
<dbReference type="Gene3D" id="1.20.1250.20">
    <property type="entry name" value="MFS general substrate transporter like domains"/>
    <property type="match status" value="1"/>
</dbReference>
<reference evidence="10 11" key="1">
    <citation type="submission" date="2014-04" db="EMBL/GenBank/DDBJ databases">
        <authorList>
            <consortium name="DOE Joint Genome Institute"/>
            <person name="Kuo A."/>
            <person name="Martino E."/>
            <person name="Perotto S."/>
            <person name="Kohler A."/>
            <person name="Nagy L.G."/>
            <person name="Floudas D."/>
            <person name="Copeland A."/>
            <person name="Barry K.W."/>
            <person name="Cichocki N."/>
            <person name="Veneault-Fourrey C."/>
            <person name="LaButti K."/>
            <person name="Lindquist E.A."/>
            <person name="Lipzen A."/>
            <person name="Lundell T."/>
            <person name="Morin E."/>
            <person name="Murat C."/>
            <person name="Sun H."/>
            <person name="Tunlid A."/>
            <person name="Henrissat B."/>
            <person name="Grigoriev I.V."/>
            <person name="Hibbett D.S."/>
            <person name="Martin F."/>
            <person name="Nordberg H.P."/>
            <person name="Cantor M.N."/>
            <person name="Hua S.X."/>
        </authorList>
    </citation>
    <scope>NUCLEOTIDE SEQUENCE [LARGE SCALE GENOMIC DNA]</scope>
    <source>
        <strain evidence="10 11">Zn</strain>
    </source>
</reference>
<evidence type="ECO:0000256" key="1">
    <source>
        <dbReference type="ARBA" id="ARBA00004141"/>
    </source>
</evidence>
<evidence type="ECO:0000256" key="4">
    <source>
        <dbReference type="ARBA" id="ARBA00022692"/>
    </source>
</evidence>
<dbReference type="GO" id="GO:0022857">
    <property type="term" value="F:transmembrane transporter activity"/>
    <property type="evidence" value="ECO:0007669"/>
    <property type="project" value="InterPro"/>
</dbReference>
<dbReference type="PROSITE" id="PS00217">
    <property type="entry name" value="SUGAR_TRANSPORT_2"/>
    <property type="match status" value="1"/>
</dbReference>
<keyword evidence="11" id="KW-1185">Reference proteome</keyword>
<dbReference type="PANTHER" id="PTHR48020:SF40">
    <property type="entry name" value="MAJOR FACILITATOR SUPERFAMILY (MFS) PROFILE DOMAIN-CONTAINING PROTEIN"/>
    <property type="match status" value="1"/>
</dbReference>
<evidence type="ECO:0000256" key="5">
    <source>
        <dbReference type="ARBA" id="ARBA00022989"/>
    </source>
</evidence>
<dbReference type="EMBL" id="KN832912">
    <property type="protein sequence ID" value="KIM92644.1"/>
    <property type="molecule type" value="Genomic_DNA"/>
</dbReference>
<keyword evidence="3 7" id="KW-0813">Transport</keyword>
<evidence type="ECO:0000256" key="6">
    <source>
        <dbReference type="ARBA" id="ARBA00023136"/>
    </source>
</evidence>
<gene>
    <name evidence="10" type="ORF">OIDMADRAFT_46604</name>
</gene>
<sequence>MAESKAIATPIKPDDCNDVEHNEGGYEPNHINLNSNLAAKIQNPLAGIPRAILLRNVEKFAKDKNLTDELVLFQKGAIVAQDPVNYEDITGEFALSEAEIEDLRNEVLHKWRQPRTLYLTIALCSIGAAVQGWDQTGSNGANLSFPSVFGIGSSSNHDTLLLGLVNSAPYIGSAFFGCWMSDPLNFYLGRRGTIFIAAVFCFLPVIGSACTQTWKQLFICRLLLGFGMGAKGSTVPIFAAENAPATIRGALVMTWQLWTAFGIFLGYCANLAVAHVGKIAWRLQLGSAMIPAIPLLLGIYFCPESPRWCMKKDRYRQAFASLLRLRNSPLQAARDLYYIHTQLEIEASIIGKSNYVTRFIQLFTIPRVRRATLASFTVMIAQQMCGINIIAFYSSTIFADSGFSPYQALWASWGFGLINFLFAFPALWTIDTFGRRALLLFTFPNMAWTLLTAGLVALIDNQLKIHLALVALFIYLFAMFYSPGEGPVPFAYSAEVFPLSHREVGMGWAVATCLFWAAVLTMFLPLMLTAMTTTGVFCFYAGTNVIALVMIFLWVPETKQRTLEELDYIFAVPTRTHMHYQMSKALPFFFHRWILRRKDAVLEPLYQFDSAQENDDKVREG</sequence>